<evidence type="ECO:0000313" key="4">
    <source>
        <dbReference type="Proteomes" id="UP000694402"/>
    </source>
</evidence>
<name>A0AAZ3PAI2_ONCTS</name>
<dbReference type="GeneTree" id="ENSGT00940000162647"/>
<dbReference type="AlphaFoldDB" id="A0AAZ3PAI2"/>
<organism evidence="3 4">
    <name type="scientific">Oncorhynchus tshawytscha</name>
    <name type="common">Chinook salmon</name>
    <name type="synonym">Salmo tshawytscha</name>
    <dbReference type="NCBI Taxonomy" id="74940"/>
    <lineage>
        <taxon>Eukaryota</taxon>
        <taxon>Metazoa</taxon>
        <taxon>Chordata</taxon>
        <taxon>Craniata</taxon>
        <taxon>Vertebrata</taxon>
        <taxon>Euteleostomi</taxon>
        <taxon>Actinopterygii</taxon>
        <taxon>Neopterygii</taxon>
        <taxon>Teleostei</taxon>
        <taxon>Protacanthopterygii</taxon>
        <taxon>Salmoniformes</taxon>
        <taxon>Salmonidae</taxon>
        <taxon>Salmoninae</taxon>
        <taxon>Oncorhynchus</taxon>
    </lineage>
</organism>
<reference evidence="3" key="3">
    <citation type="submission" date="2025-09" db="UniProtKB">
        <authorList>
            <consortium name="Ensembl"/>
        </authorList>
    </citation>
    <scope>IDENTIFICATION</scope>
</reference>
<keyword evidence="1" id="KW-0175">Coiled coil</keyword>
<reference evidence="4" key="1">
    <citation type="journal article" date="2018" name="PLoS ONE">
        <title>Chinook salmon (Oncorhynchus tshawytscha) genome and transcriptome.</title>
        <authorList>
            <person name="Christensen K.A."/>
            <person name="Leong J.S."/>
            <person name="Sakhrani D."/>
            <person name="Biagi C.A."/>
            <person name="Minkley D.R."/>
            <person name="Withler R.E."/>
            <person name="Rondeau E.B."/>
            <person name="Koop B.F."/>
            <person name="Devlin R.H."/>
        </authorList>
    </citation>
    <scope>NUCLEOTIDE SEQUENCE [LARGE SCALE GENOMIC DNA]</scope>
</reference>
<evidence type="ECO:0000313" key="3">
    <source>
        <dbReference type="Ensembl" id="ENSOTSP00005112889.1"/>
    </source>
</evidence>
<proteinExistence type="predicted"/>
<dbReference type="InterPro" id="IPR038799">
    <property type="entry name" value="LEKR1"/>
</dbReference>
<evidence type="ECO:0000256" key="1">
    <source>
        <dbReference type="SAM" id="Coils"/>
    </source>
</evidence>
<keyword evidence="4" id="KW-1185">Reference proteome</keyword>
<dbReference type="Proteomes" id="UP000694402">
    <property type="component" value="Unassembled WGS sequence"/>
</dbReference>
<accession>A0AAZ3PAI2</accession>
<feature type="coiled-coil region" evidence="1">
    <location>
        <begin position="48"/>
        <end position="75"/>
    </location>
</feature>
<dbReference type="Ensembl" id="ENSOTST00005189546.1">
    <property type="protein sequence ID" value="ENSOTSP00005112889.1"/>
    <property type="gene ID" value="ENSOTSG00005014329.2"/>
</dbReference>
<dbReference type="CTD" id="389170"/>
<protein>
    <recommendedName>
        <fullName evidence="5">Leucine-, glutamate-and lysine-rich protein 1</fullName>
    </recommendedName>
</protein>
<feature type="coiled-coil region" evidence="1">
    <location>
        <begin position="135"/>
        <end position="165"/>
    </location>
</feature>
<dbReference type="GeneID" id="121839110"/>
<gene>
    <name evidence="3" type="primary">lekr1</name>
</gene>
<dbReference type="PANTHER" id="PTHR34251">
    <property type="entry name" value="LEUCINE-, GLUTAMATE- AND LYSINE-RICH PROTEIN 1"/>
    <property type="match status" value="1"/>
</dbReference>
<feature type="region of interest" description="Disordered" evidence="2">
    <location>
        <begin position="573"/>
        <end position="649"/>
    </location>
</feature>
<dbReference type="RefSeq" id="XP_042152373.1">
    <property type="nucleotide sequence ID" value="XM_042296439.1"/>
</dbReference>
<dbReference type="KEGG" id="otw:121839110"/>
<dbReference type="PANTHER" id="PTHR34251:SF1">
    <property type="entry name" value="LEUCINE, GLUTAMATE AND LYSINE RICH 1"/>
    <property type="match status" value="1"/>
</dbReference>
<reference evidence="3" key="2">
    <citation type="submission" date="2025-08" db="UniProtKB">
        <authorList>
            <consortium name="Ensembl"/>
        </authorList>
    </citation>
    <scope>IDENTIFICATION</scope>
</reference>
<feature type="coiled-coil region" evidence="1">
    <location>
        <begin position="244"/>
        <end position="508"/>
    </location>
</feature>
<evidence type="ECO:0000256" key="2">
    <source>
        <dbReference type="SAM" id="MobiDB-lite"/>
    </source>
</evidence>
<sequence>MGERESVEREEMGLHIPYYPLPEEIQQMERSETVCQYCGVSYLILHEFQLLQDRLAQVERELQNQRGATERERAKRELLELGREEWERALREEIQRGATEKEKVLREEHEKRFEERRFLNEEIEKRSEERWTVLKEKLQQSSTHLEEQREDLHQLEERLKSVGLERDMTEGLLCKERELCQQLRERCVRQQQALTATLSLLRCSREELRDVQGFLSQLTGAWEDCSSQLLERSRESYAVLREELRSVCVELQRIRTERENVEQKLIVQSRKTEELVNQQTHAQREHRERLLRLSQELREKEEGWLSCQCRCNSLQSQLLACQQREEEATRKYSVAEQEVEALRRKLEHAQQKSKDLRRDSERMMESHRKALTEMEDDYRQELPFKLQAVLEEQRTQNAVRLKEQEEELKREAGLELVIDREKSRELLLQYQREKEQLQRKLSSQVHSATQELREEVQRLREMQEERSTKEERLQRVLQHSQQQGELELSQARTELQLLRGENTGLQDEVVLLQETVRRECEERGELTAALTQAREQLLVLRRQASSLDLSHLKGKHPQTDLPHSQTKVRLPLTRSFTPQHTLRPSPPYTATGGREGGGVGRSVASWHGSGGGAGEKGRGGERGGNLPKLRSSSEVKHRVNLVMGRKERS</sequence>
<evidence type="ECO:0008006" key="5">
    <source>
        <dbReference type="Google" id="ProtNLM"/>
    </source>
</evidence>